<evidence type="ECO:0000256" key="3">
    <source>
        <dbReference type="ARBA" id="ARBA00023237"/>
    </source>
</evidence>
<reference evidence="5 6" key="1">
    <citation type="journal article" date="2018" name="Front. Microbiol.">
        <title>Hydrolytic Capabilities as a Key to Environmental Success: Chitinolytic and Cellulolytic Acidobacteria From Acidic Sub-arctic Soils and Boreal Peatlands.</title>
        <authorList>
            <person name="Belova S.E."/>
            <person name="Ravin N.V."/>
            <person name="Pankratov T.A."/>
            <person name="Rakitin A.L."/>
            <person name="Ivanova A.A."/>
            <person name="Beletsky A.V."/>
            <person name="Mardanov A.V."/>
            <person name="Sinninghe Damste J.S."/>
            <person name="Dedysh S.N."/>
        </authorList>
    </citation>
    <scope>NUCLEOTIDE SEQUENCE [LARGE SCALE GENOMIC DNA]</scope>
    <source>
        <strain evidence="5 6">SBC82</strain>
    </source>
</reference>
<evidence type="ECO:0000256" key="1">
    <source>
        <dbReference type="ARBA" id="ARBA00004442"/>
    </source>
</evidence>
<dbReference type="EMBL" id="CP030840">
    <property type="protein sequence ID" value="AXC15786.1"/>
    <property type="molecule type" value="Genomic_DNA"/>
</dbReference>
<sequence>MVAKLALHQFRGGKMKQKSAYQQFPRILGRKRLLVAVCATMLAIFSGLSSIEIFAQTTSGIFGVVTDATGAIVVGANITATNVATGVEHNATTNSDGSYRIPQLPPGSYTMDVANTGFQTQHLQAFTLLVGQQSQLNITLAIGQATQTISVSAASLLIDTQTSNQDQVIGNQQIETLPLNGRDYMQLAQLSAGVTPITPGMSSPANQWTGTSTVAVSIAGLREDDTSYLYDGIETRNAWYGAEGLLPSIDNIQEFNVIQSGAPAQYAAGGAFISVVTRSGTNEIHGSVYEFLRNNDLDARNYFDVGSAPPFHQNQFGARLGGPIKKNKMFFFLNYEGFRLLQPTTQYALVPTAEQLAGNFSADTKQLFNPFTGAPFAGNQIGAASFNSVGQKILSYYPLPNGLYSGGTNYRYLSNTTNGWDQESGRFDYAISAKDSIFARFTNQSQTTNVTDITPSREIVYPSNPKNLSFGWTHTFSPNLVNNVRFGYTHTATGEQRADGFNPAAANPLGLINAQGQAGSYGPPSFGVTNYANPGSTEGTDIVREGLTMGTESITIQKGKHQISAGFDIRYEPIYMYEDWAATSISFNGNYSGDPVADILLGVPTSGFAALGDPLLNLRMWYQSYFVQDNVKLNKRLSVNVGLNYEHRRQPVDTQNHVGSFDVATNSDLSYPDTKVLGLDRAMVKPRFLNFAPRIGFNFVPFDDGNTDVKGGFGIYFIQPNINQYEVMVDTTKYYLIQSYNNSTTAPPAGYIPTPSNPGPPLFTVGDLFGPTVPGGGPTASFIQPDAKTPYTYEWNLTIDRTIKNWLAEVGYLGSAAHHYEERPNIAPLLNSAGDTSLPGWNGVQENTSSGSSFYSALFLRAEHRYSSGFSVLGNYTFSKCLGYPWQDVFSWHPLNLRLDRGHCQEDLNQNLVANAIYELPFGKGKAYLNQGGIVNALAGGWKAAVIASLHSGYWSTLGSNQNLGIFVNALPDVTGPVNNSSLHSGLGKNGRLGPYFNTGNVVPVTAEAVQGNASVQSLQNPGYADWDISAYKGWTFADRYTVDFRGDFFNAFNRANFYGLDAGVNDARFGLVTNANAAREIQLSLRFTF</sequence>
<dbReference type="InterPro" id="IPR013784">
    <property type="entry name" value="Carb-bd-like_fold"/>
</dbReference>
<organism evidence="5 6">
    <name type="scientific">Acidisarcina polymorpha</name>
    <dbReference type="NCBI Taxonomy" id="2211140"/>
    <lineage>
        <taxon>Bacteria</taxon>
        <taxon>Pseudomonadati</taxon>
        <taxon>Acidobacteriota</taxon>
        <taxon>Terriglobia</taxon>
        <taxon>Terriglobales</taxon>
        <taxon>Acidobacteriaceae</taxon>
        <taxon>Acidisarcina</taxon>
    </lineage>
</organism>
<keyword evidence="3" id="KW-0998">Cell outer membrane</keyword>
<keyword evidence="2" id="KW-0472">Membrane</keyword>
<dbReference type="Proteomes" id="UP000253606">
    <property type="component" value="Chromosome"/>
</dbReference>
<evidence type="ECO:0000256" key="2">
    <source>
        <dbReference type="ARBA" id="ARBA00023136"/>
    </source>
</evidence>
<dbReference type="AlphaFoldDB" id="A0A2Z5GAZ2"/>
<dbReference type="SUPFAM" id="SSF56935">
    <property type="entry name" value="Porins"/>
    <property type="match status" value="1"/>
</dbReference>
<dbReference type="Pfam" id="PF13620">
    <property type="entry name" value="CarboxypepD_reg"/>
    <property type="match status" value="1"/>
</dbReference>
<keyword evidence="6" id="KW-1185">Reference proteome</keyword>
<dbReference type="Gene3D" id="2.60.40.1120">
    <property type="entry name" value="Carboxypeptidase-like, regulatory domain"/>
    <property type="match status" value="1"/>
</dbReference>
<dbReference type="KEGG" id="abas:ACPOL_6566"/>
<dbReference type="GO" id="GO:0030246">
    <property type="term" value="F:carbohydrate binding"/>
    <property type="evidence" value="ECO:0007669"/>
    <property type="project" value="InterPro"/>
</dbReference>
<protein>
    <submittedName>
        <fullName evidence="5">Oar protein</fullName>
    </submittedName>
</protein>
<dbReference type="InterPro" id="IPR057601">
    <property type="entry name" value="Oar-like_b-barrel"/>
</dbReference>
<evidence type="ECO:0000259" key="4">
    <source>
        <dbReference type="Pfam" id="PF25183"/>
    </source>
</evidence>
<gene>
    <name evidence="5" type="ORF">ACPOL_6566</name>
</gene>
<proteinExistence type="predicted"/>
<dbReference type="Gene3D" id="2.40.170.20">
    <property type="entry name" value="TonB-dependent receptor, beta-barrel domain"/>
    <property type="match status" value="1"/>
</dbReference>
<dbReference type="SUPFAM" id="SSF49452">
    <property type="entry name" value="Starch-binding domain-like"/>
    <property type="match status" value="1"/>
</dbReference>
<dbReference type="InterPro" id="IPR036942">
    <property type="entry name" value="Beta-barrel_TonB_sf"/>
</dbReference>
<evidence type="ECO:0000313" key="6">
    <source>
        <dbReference type="Proteomes" id="UP000253606"/>
    </source>
</evidence>
<dbReference type="GO" id="GO:0009279">
    <property type="term" value="C:cell outer membrane"/>
    <property type="evidence" value="ECO:0007669"/>
    <property type="project" value="UniProtKB-SubCell"/>
</dbReference>
<dbReference type="Pfam" id="PF25183">
    <property type="entry name" value="OMP_b-brl_4"/>
    <property type="match status" value="1"/>
</dbReference>
<name>A0A2Z5GAZ2_9BACT</name>
<comment type="subcellular location">
    <subcellularLocation>
        <location evidence="1">Cell outer membrane</location>
    </subcellularLocation>
</comment>
<evidence type="ECO:0000313" key="5">
    <source>
        <dbReference type="EMBL" id="AXC15786.1"/>
    </source>
</evidence>
<feature type="domain" description="TonB-dependent transporter Oar-like beta-barrel" evidence="4">
    <location>
        <begin position="276"/>
        <end position="1083"/>
    </location>
</feature>
<dbReference type="OrthoDB" id="97893at2"/>
<accession>A0A2Z5GAZ2</accession>